<protein>
    <submittedName>
        <fullName evidence="1">Uncharacterized protein</fullName>
    </submittedName>
</protein>
<evidence type="ECO:0000313" key="1">
    <source>
        <dbReference type="EMBL" id="WYD57083.1"/>
    </source>
</evidence>
<accession>A0AAN0N7F0</accession>
<name>A0AAN0N7F0_9BACU</name>
<gene>
    <name evidence="1" type="ORF">NezhNPV_ORF38</name>
</gene>
<sequence length="441" mass="51665">MSNKPTNHEYTSFFAELEDDFDVDFVYETVENILKTDKPSDIKQTIDSTSNCASTSKTLLKDQPDDLCNVVSTMNKVIENTTISQIKKRHNEDKFIETNKKIKWFDNVKFEDIIDEDSGVYKIIDKKITYIENVETYHVIVFKQGYKVYVFTCDNNFFQGLNLNEYYHIKTHNIRESSGTFFTKITNIEHTTDPSNSTINISPVELEADDTFLHTALMEIVYDQCYVIKESDHYAYKLYGDLNMDFNGVQQKFRISISNLNSTNVKSFVDLCDSKDITSEFFDKIKLHRYMLLENFLIRQSGLINNLMLYHIVCQNEITKIKFLQYNDLQNYRHLMKDTRLIDQNDIVKCLSDAYPITVFISSNIPIFEENKIVICTTNNTLIHVNVSNVYWSNVDIFKLHRILSALDNKNVKYICQMINNEYILFGMNCDDGRFSYTCFD</sequence>
<proteinExistence type="predicted"/>
<dbReference type="EMBL" id="OR723730">
    <property type="protein sequence ID" value="WYD57083.1"/>
    <property type="molecule type" value="Genomic_DNA"/>
</dbReference>
<reference evidence="1" key="1">
    <citation type="submission" date="2023-10" db="EMBL/GenBank/DDBJ databases">
        <authorList>
            <person name="Wang Q."/>
        </authorList>
    </citation>
    <scope>NUCLEOTIDE SEQUENCE</scope>
    <source>
        <strain evidence="1">BJZYA2014</strain>
    </source>
</reference>
<organism evidence="1">
    <name type="scientific">Nesodiprion zhejiangensis nucleopolyhedrovirus</name>
    <dbReference type="NCBI Taxonomy" id="3135970"/>
    <lineage>
        <taxon>Viruses</taxon>
        <taxon>Viruses incertae sedis</taxon>
        <taxon>Naldaviricetes</taxon>
        <taxon>Lefavirales</taxon>
        <taxon>Baculoviridae</taxon>
    </lineage>
</organism>